<evidence type="ECO:0000259" key="8">
    <source>
        <dbReference type="Pfam" id="PF02687"/>
    </source>
</evidence>
<keyword evidence="2" id="KW-1003">Cell membrane</keyword>
<feature type="transmembrane region" description="Helical" evidence="7">
    <location>
        <begin position="428"/>
        <end position="447"/>
    </location>
</feature>
<proteinExistence type="inferred from homology"/>
<dbReference type="AlphaFoldDB" id="A0A8J7GHZ6"/>
<feature type="domain" description="MacB-like periplasmic core" evidence="9">
    <location>
        <begin position="17"/>
        <end position="231"/>
    </location>
</feature>
<evidence type="ECO:0000259" key="9">
    <source>
        <dbReference type="Pfam" id="PF12704"/>
    </source>
</evidence>
<dbReference type="PANTHER" id="PTHR30572">
    <property type="entry name" value="MEMBRANE COMPONENT OF TRANSPORTER-RELATED"/>
    <property type="match status" value="1"/>
</dbReference>
<keyword evidence="4 7" id="KW-1133">Transmembrane helix</keyword>
<evidence type="ECO:0000256" key="4">
    <source>
        <dbReference type="ARBA" id="ARBA00022989"/>
    </source>
</evidence>
<dbReference type="InterPro" id="IPR025857">
    <property type="entry name" value="MacB_PCD"/>
</dbReference>
<dbReference type="GO" id="GO:0022857">
    <property type="term" value="F:transmembrane transporter activity"/>
    <property type="evidence" value="ECO:0007669"/>
    <property type="project" value="TreeGrafter"/>
</dbReference>
<comment type="subcellular location">
    <subcellularLocation>
        <location evidence="1">Cell membrane</location>
        <topology evidence="1">Multi-pass membrane protein</topology>
    </subcellularLocation>
</comment>
<feature type="transmembrane region" description="Helical" evidence="7">
    <location>
        <begin position="709"/>
        <end position="736"/>
    </location>
</feature>
<feature type="transmembrane region" description="Helical" evidence="7">
    <location>
        <begin position="807"/>
        <end position="826"/>
    </location>
</feature>
<evidence type="ECO:0000313" key="10">
    <source>
        <dbReference type="EMBL" id="MBG6134264.1"/>
    </source>
</evidence>
<gene>
    <name evidence="10" type="ORF">IW245_000458</name>
</gene>
<dbReference type="Pfam" id="PF02687">
    <property type="entry name" value="FtsX"/>
    <property type="match status" value="2"/>
</dbReference>
<feature type="transmembrane region" description="Helical" evidence="7">
    <location>
        <begin position="316"/>
        <end position="345"/>
    </location>
</feature>
<evidence type="ECO:0000256" key="5">
    <source>
        <dbReference type="ARBA" id="ARBA00023136"/>
    </source>
</evidence>
<dbReference type="EMBL" id="JADOUF010000001">
    <property type="protein sequence ID" value="MBG6134264.1"/>
    <property type="molecule type" value="Genomic_DNA"/>
</dbReference>
<organism evidence="10 11">
    <name type="scientific">Longispora fulva</name>
    <dbReference type="NCBI Taxonomy" id="619741"/>
    <lineage>
        <taxon>Bacteria</taxon>
        <taxon>Bacillati</taxon>
        <taxon>Actinomycetota</taxon>
        <taxon>Actinomycetes</taxon>
        <taxon>Micromonosporales</taxon>
        <taxon>Micromonosporaceae</taxon>
        <taxon>Longispora</taxon>
    </lineage>
</organism>
<feature type="transmembrane region" description="Helical" evidence="7">
    <location>
        <begin position="398"/>
        <end position="422"/>
    </location>
</feature>
<keyword evidence="5 7" id="KW-0472">Membrane</keyword>
<dbReference type="GO" id="GO:0005886">
    <property type="term" value="C:plasma membrane"/>
    <property type="evidence" value="ECO:0007669"/>
    <property type="project" value="UniProtKB-SubCell"/>
</dbReference>
<dbReference type="InterPro" id="IPR003838">
    <property type="entry name" value="ABC3_permease_C"/>
</dbReference>
<feature type="transmembrane region" description="Helical" evidence="7">
    <location>
        <begin position="482"/>
        <end position="503"/>
    </location>
</feature>
<feature type="transmembrane region" description="Helical" evidence="7">
    <location>
        <begin position="263"/>
        <end position="288"/>
    </location>
</feature>
<comment type="similarity">
    <text evidence="6">Belongs to the ABC-4 integral membrane protein family.</text>
</comment>
<keyword evidence="11" id="KW-1185">Reference proteome</keyword>
<dbReference type="Proteomes" id="UP000622552">
    <property type="component" value="Unassembled WGS sequence"/>
</dbReference>
<feature type="domain" description="ABC3 transporter permease C-terminal" evidence="8">
    <location>
        <begin position="266"/>
        <end position="384"/>
    </location>
</feature>
<protein>
    <submittedName>
        <fullName evidence="10">Putative ABC transport system permease protein</fullName>
    </submittedName>
</protein>
<name>A0A8J7GHZ6_9ACTN</name>
<evidence type="ECO:0000256" key="7">
    <source>
        <dbReference type="SAM" id="Phobius"/>
    </source>
</evidence>
<keyword evidence="3 7" id="KW-0812">Transmembrane</keyword>
<evidence type="ECO:0000256" key="2">
    <source>
        <dbReference type="ARBA" id="ARBA00022475"/>
    </source>
</evidence>
<dbReference type="RefSeq" id="WP_197001523.1">
    <property type="nucleotide sequence ID" value="NZ_JADOUF010000001.1"/>
</dbReference>
<feature type="transmembrane region" description="Helical" evidence="7">
    <location>
        <begin position="351"/>
        <end position="377"/>
    </location>
</feature>
<comment type="caution">
    <text evidence="10">The sequence shown here is derived from an EMBL/GenBank/DDBJ whole genome shotgun (WGS) entry which is preliminary data.</text>
</comment>
<evidence type="ECO:0000256" key="1">
    <source>
        <dbReference type="ARBA" id="ARBA00004651"/>
    </source>
</evidence>
<reference evidence="10" key="1">
    <citation type="submission" date="2020-11" db="EMBL/GenBank/DDBJ databases">
        <title>Sequencing the genomes of 1000 actinobacteria strains.</title>
        <authorList>
            <person name="Klenk H.-P."/>
        </authorList>
    </citation>
    <scope>NUCLEOTIDE SEQUENCE</scope>
    <source>
        <strain evidence="10">DSM 45356</strain>
    </source>
</reference>
<feature type="domain" description="MacB-like periplasmic core" evidence="9">
    <location>
        <begin position="482"/>
        <end position="683"/>
    </location>
</feature>
<feature type="transmembrane region" description="Helical" evidence="7">
    <location>
        <begin position="757"/>
        <end position="787"/>
    </location>
</feature>
<dbReference type="InterPro" id="IPR050250">
    <property type="entry name" value="Macrolide_Exporter_MacB"/>
</dbReference>
<dbReference type="Pfam" id="PF12704">
    <property type="entry name" value="MacB_PCD"/>
    <property type="match status" value="2"/>
</dbReference>
<dbReference type="PANTHER" id="PTHR30572:SF4">
    <property type="entry name" value="ABC TRANSPORTER PERMEASE YTRF"/>
    <property type="match status" value="1"/>
</dbReference>
<accession>A0A8J7GHZ6</accession>
<evidence type="ECO:0000256" key="3">
    <source>
        <dbReference type="ARBA" id="ARBA00022692"/>
    </source>
</evidence>
<evidence type="ECO:0000313" key="11">
    <source>
        <dbReference type="Proteomes" id="UP000622552"/>
    </source>
</evidence>
<feature type="domain" description="ABC3 transporter permease C-terminal" evidence="8">
    <location>
        <begin position="716"/>
        <end position="832"/>
    </location>
</feature>
<evidence type="ECO:0000256" key="6">
    <source>
        <dbReference type="ARBA" id="ARBA00038076"/>
    </source>
</evidence>
<sequence length="840" mass="87008">MLKATLKSLLSRKLRLVLSALAVVLGVMFVSGSFVLGSTLNKSFDSLYASVYEGLDVSVTGRSTIANGPTAPIPAAVLDKVSTVPGVRRATGTVFANGARLIGRNGKVVTGGGQAFGTNWTGENDIVKLRSGRAPSSDTEIVINRALAEASGYQIGDQVGVLTLEPKKQFTIVGIFGYSGDRSSIAGEFTIAFTTPVAQRLMLGDTGLFTSIDVTAAPGTSDGKLRDSVRSALGDTFVVRTSEEISRAQADAVKGVFDFLRNVLIGFAAVALLVGVFLIINTFSIIVAQRTRELALMRALGASGGQVIGSVIMEAVLIGLIASVLGLGAGIGVGAGLVGAIGSVIPTSGLVVPAAAVIAAFSIGILVTVLAALFPALRAARIPPIAAMRDAANTTRSLRTLTIVGGVVTTLGVAGLWVALAGDAGDNTLAMVLGGVLFSFVGIALLTPSISRPVVSLLGRILSWSTPGELGRRNSARNPRRTAITAAALMIGIALVIGVSVVATSMRASITRTIDDGLRAELVISGEQLGTAPPTFDPSVLDKIKDISGVRAVAGIYIDGAKINDRDGGYAYATSDVRALADILGLRATSGSVDVVSGTQAILDEETARHYGLAVGDTVRIRCSRGEAVTYTLVGVYRKTGVMDGFILPQAAARNFLTPTPVRAYIRLGDGAPVSRVKDQIDTYLADSPEVTVVDRSSYERQQTSFVDILLAMIQILLALAIIIAVLGVINTLALSMIERTRELGLLRAVGMSRRQIIGMVTVESVVISVFGALLGIGVGVGLGAAIVRALKDDGLAVLVLPWTQMFVYLSLAVVVGVLAAALPAIRAARTDVLTAISYE</sequence>